<keyword evidence="2" id="KW-1133">Transmembrane helix</keyword>
<reference evidence="3" key="1">
    <citation type="submission" date="2019-09" db="EMBL/GenBank/DDBJ databases">
        <authorList>
            <person name="Needham M D."/>
        </authorList>
    </citation>
    <scope>NUCLEOTIDE SEQUENCE</scope>
</reference>
<sequence>MISIFIILFSLLNMKFVNSEVISPINGDVWNAGSRQTISWNNAESDNLHISLRIFYNNQWNQHDSYHNDFLSLTVDSHLEVYRWDIPFFLSTYWEYPMKVILTELNDGNTTNIMESGVFRIPGITIENPIKDVIYNSDEIINISWKQFNANNKTISLYDSNVNIYSIETLTPIFNLANNCNSTHFIWIPGFNSEYDDYFKIVVRDINNVIGISDQFYLQLITTTPTSTPTRTPTTSPTTTPTRTPTTSPTTTPTRTPTTSPTSTPTRTPTTSPTTTPTRTPTTSPTTTPTTSPIEGINTNHTTNHTTEYDSPEECINDLCILNPPFEIQVCHNDSIYGSACIAFCYNITDFIYCNTTLGPTNYPTLGPTSYPTLGPTSYPTLGPTNYPTLGPTNYPTLGPTNYPTLGPTSYPTLGPTNYPSSTPSIHDTLNCITTNCQEYPEYLVCFNNTQYSSLCHANCYNIYNAYNCTTTTSAPENTHSHNDEEISKGYWILLGLGIFFLLFCIAILIRKWIKNKKPQIGSVKVKPIQAYNNPVYDTTSTDSEDNSHRQSMCNPVYIETGEFTARQAIVNETYESPFNQEYNTYNTLVASVETQVHEYNHLDENSRTDSITRSSIYLPEDAYSI</sequence>
<evidence type="ECO:0000256" key="2">
    <source>
        <dbReference type="SAM" id="Phobius"/>
    </source>
</evidence>
<evidence type="ECO:0000313" key="3">
    <source>
        <dbReference type="EMBL" id="VVU95448.1"/>
    </source>
</evidence>
<keyword evidence="2" id="KW-0472">Membrane</keyword>
<evidence type="ECO:0000256" key="1">
    <source>
        <dbReference type="SAM" id="MobiDB-lite"/>
    </source>
</evidence>
<feature type="compositionally biased region" description="Low complexity" evidence="1">
    <location>
        <begin position="224"/>
        <end position="306"/>
    </location>
</feature>
<dbReference type="EMBL" id="CABVLZ010000004">
    <property type="protein sequence ID" value="VVU95448.1"/>
    <property type="molecule type" value="Genomic_DNA"/>
</dbReference>
<feature type="region of interest" description="Disordered" evidence="1">
    <location>
        <begin position="224"/>
        <end position="309"/>
    </location>
</feature>
<dbReference type="PANTHER" id="PTHR33683:SF46">
    <property type="entry name" value="SUSHI DOMAIN-CONTAINING PROTEIN"/>
    <property type="match status" value="1"/>
</dbReference>
<feature type="transmembrane region" description="Helical" evidence="2">
    <location>
        <begin position="490"/>
        <end position="510"/>
    </location>
</feature>
<name>A0A5E8CJD3_9ZZZZ</name>
<organism evidence="3">
    <name type="scientific">seawater metagenome</name>
    <dbReference type="NCBI Taxonomy" id="1561972"/>
    <lineage>
        <taxon>unclassified sequences</taxon>
        <taxon>metagenomes</taxon>
        <taxon>ecological metagenomes</taxon>
    </lineage>
</organism>
<proteinExistence type="predicted"/>
<dbReference type="AlphaFoldDB" id="A0A5E8CJD3"/>
<accession>A0A5E8CJD3</accession>
<keyword evidence="2" id="KW-0812">Transmembrane</keyword>
<protein>
    <submittedName>
        <fullName evidence="3">Uncharacterized protein</fullName>
    </submittedName>
</protein>
<gene>
    <name evidence="3" type="ORF">CPAV1605_1199</name>
</gene>
<dbReference type="PANTHER" id="PTHR33683">
    <property type="entry name" value="1, PUTATIVE-RELATED"/>
    <property type="match status" value="1"/>
</dbReference>